<evidence type="ECO:0000256" key="3">
    <source>
        <dbReference type="ARBA" id="ARBA00023002"/>
    </source>
</evidence>
<protein>
    <submittedName>
        <fullName evidence="4">Acyl-CoA/acyl-ACP dehydrogenase</fullName>
    </submittedName>
</protein>
<dbReference type="InterPro" id="IPR037069">
    <property type="entry name" value="AcylCoA_DH/ox_N_sf"/>
</dbReference>
<dbReference type="InterPro" id="IPR036250">
    <property type="entry name" value="AcylCo_DH-like_C"/>
</dbReference>
<evidence type="ECO:0000256" key="1">
    <source>
        <dbReference type="ARBA" id="ARBA00022630"/>
    </source>
</evidence>
<keyword evidence="2" id="KW-0274">FAD</keyword>
<evidence type="ECO:0000313" key="6">
    <source>
        <dbReference type="Proteomes" id="UP001432039"/>
    </source>
</evidence>
<dbReference type="Proteomes" id="UP001432039">
    <property type="component" value="Chromosome"/>
</dbReference>
<organism evidence="4 6">
    <name type="scientific">Streptomyces virginiae</name>
    <name type="common">Streptomyces cinnamonensis</name>
    <dbReference type="NCBI Taxonomy" id="1961"/>
    <lineage>
        <taxon>Bacteria</taxon>
        <taxon>Bacillati</taxon>
        <taxon>Actinomycetota</taxon>
        <taxon>Actinomycetes</taxon>
        <taxon>Kitasatosporales</taxon>
        <taxon>Streptomycetaceae</taxon>
        <taxon>Streptomyces</taxon>
    </lineage>
</organism>
<dbReference type="Gene3D" id="2.40.110.10">
    <property type="entry name" value="Butyryl-CoA Dehydrogenase, subunit A, domain 2"/>
    <property type="match status" value="1"/>
</dbReference>
<evidence type="ECO:0000313" key="5">
    <source>
        <dbReference type="EMBL" id="WUQ17541.1"/>
    </source>
</evidence>
<dbReference type="Gene3D" id="1.20.140.10">
    <property type="entry name" value="Butyryl-CoA Dehydrogenase, subunit A, domain 3"/>
    <property type="match status" value="1"/>
</dbReference>
<reference evidence="4" key="1">
    <citation type="submission" date="2022-10" db="EMBL/GenBank/DDBJ databases">
        <title>The complete genomes of actinobacterial strains from the NBC collection.</title>
        <authorList>
            <person name="Joergensen T.S."/>
            <person name="Alvarez Arevalo M."/>
            <person name="Sterndorff E.B."/>
            <person name="Faurdal D."/>
            <person name="Vuksanovic O."/>
            <person name="Mourched A.-S."/>
            <person name="Charusanti P."/>
            <person name="Shaw S."/>
            <person name="Blin K."/>
            <person name="Weber T."/>
        </authorList>
    </citation>
    <scope>NUCLEOTIDE SEQUENCE</scope>
    <source>
        <strain evidence="4">NBC_00248</strain>
    </source>
</reference>
<keyword evidence="1" id="KW-0285">Flavoprotein</keyword>
<dbReference type="SUPFAM" id="SSF56645">
    <property type="entry name" value="Acyl-CoA dehydrogenase NM domain-like"/>
    <property type="match status" value="1"/>
</dbReference>
<evidence type="ECO:0000256" key="2">
    <source>
        <dbReference type="ARBA" id="ARBA00022827"/>
    </source>
</evidence>
<dbReference type="PANTHER" id="PTHR43884:SF20">
    <property type="entry name" value="ACYL-COA DEHYDROGENASE FADE28"/>
    <property type="match status" value="1"/>
</dbReference>
<dbReference type="EMBL" id="CP108090">
    <property type="protein sequence ID" value="WUQ10066.1"/>
    <property type="molecule type" value="Genomic_DNA"/>
</dbReference>
<gene>
    <name evidence="4" type="ORF">OG517_00530</name>
    <name evidence="5" type="ORF">OG517_42640</name>
</gene>
<dbReference type="SUPFAM" id="SSF47203">
    <property type="entry name" value="Acyl-CoA dehydrogenase C-terminal domain-like"/>
    <property type="match status" value="1"/>
</dbReference>
<dbReference type="PANTHER" id="PTHR43884">
    <property type="entry name" value="ACYL-COA DEHYDROGENASE"/>
    <property type="match status" value="1"/>
</dbReference>
<keyword evidence="6" id="KW-1185">Reference proteome</keyword>
<keyword evidence="3" id="KW-0560">Oxidoreductase</keyword>
<dbReference type="InterPro" id="IPR046373">
    <property type="entry name" value="Acyl-CoA_Oxase/DH_mid-dom_sf"/>
</dbReference>
<sequence>MRAMDSAREACEKYLPGLAGELQGQALAVLEAPGGPGIAAFRACGGPGLLIPGAYGGGGASALDAVRVGRALGALSPSLGVAAAMHNFSVASLVALVSSPDAGGLEWMLIEAIARDRLLVASGFAEGRTGAGILDSSVTAVPAEGGGYLVNGVKRPCSLTHSMDLLTAGVALPAADGRGGGELGVALVPAGSPGITRSPFWGSPFLAGAESDEVRLEDVHVPQELMLRPQVELGSGLDTLQTVGFVWFELLVTSAYTGAVARLAEAAVACGRGPADGRAALVTGVEAAAGLAENVARHIDAGPVGNDELAASLTARYAVQDLLVDVADRAAEVLGGLAFASSPDVGSLLAVSRALAFHPPSRTASAQALLDHAGGAPLRVR</sequence>
<accession>A0ABZ1T414</accession>
<proteinExistence type="predicted"/>
<dbReference type="InterPro" id="IPR009100">
    <property type="entry name" value="AcylCoA_DH/oxidase_NM_dom_sf"/>
</dbReference>
<name>A0ABZ1T414_STRVG</name>
<dbReference type="EMBL" id="CP108090">
    <property type="protein sequence ID" value="WUQ17541.1"/>
    <property type="molecule type" value="Genomic_DNA"/>
</dbReference>
<dbReference type="Gene3D" id="1.10.540.10">
    <property type="entry name" value="Acyl-CoA dehydrogenase/oxidase, N-terminal domain"/>
    <property type="match status" value="1"/>
</dbReference>
<evidence type="ECO:0000313" key="4">
    <source>
        <dbReference type="EMBL" id="WUQ10066.1"/>
    </source>
</evidence>